<name>X1VLZ7_9ZZZZ</name>
<organism evidence="1">
    <name type="scientific">marine sediment metagenome</name>
    <dbReference type="NCBI Taxonomy" id="412755"/>
    <lineage>
        <taxon>unclassified sequences</taxon>
        <taxon>metagenomes</taxon>
        <taxon>ecological metagenomes</taxon>
    </lineage>
</organism>
<comment type="caution">
    <text evidence="1">The sequence shown here is derived from an EMBL/GenBank/DDBJ whole genome shotgun (WGS) entry which is preliminary data.</text>
</comment>
<protein>
    <submittedName>
        <fullName evidence="1">Uncharacterized protein</fullName>
    </submittedName>
</protein>
<sequence length="58" mass="6639">KVLSRGEAIFTNSLRNIPLPVKVSNVPLYIENELPFFTNPYQKLNVKKAREKTKAPIL</sequence>
<feature type="non-terminal residue" evidence="1">
    <location>
        <position position="1"/>
    </location>
</feature>
<dbReference type="AlphaFoldDB" id="X1VLZ7"/>
<accession>X1VLZ7</accession>
<dbReference type="EMBL" id="BARW01040789">
    <property type="protein sequence ID" value="GAJ20482.1"/>
    <property type="molecule type" value="Genomic_DNA"/>
</dbReference>
<reference evidence="1" key="1">
    <citation type="journal article" date="2014" name="Front. Microbiol.">
        <title>High frequency of phylogenetically diverse reductive dehalogenase-homologous genes in deep subseafloor sedimentary metagenomes.</title>
        <authorList>
            <person name="Kawai M."/>
            <person name="Futagami T."/>
            <person name="Toyoda A."/>
            <person name="Takaki Y."/>
            <person name="Nishi S."/>
            <person name="Hori S."/>
            <person name="Arai W."/>
            <person name="Tsubouchi T."/>
            <person name="Morono Y."/>
            <person name="Uchiyama I."/>
            <person name="Ito T."/>
            <person name="Fujiyama A."/>
            <person name="Inagaki F."/>
            <person name="Takami H."/>
        </authorList>
    </citation>
    <scope>NUCLEOTIDE SEQUENCE</scope>
    <source>
        <strain evidence="1">Expedition CK06-06</strain>
    </source>
</reference>
<proteinExistence type="predicted"/>
<gene>
    <name evidence="1" type="ORF">S12H4_61445</name>
</gene>
<evidence type="ECO:0000313" key="1">
    <source>
        <dbReference type="EMBL" id="GAJ20482.1"/>
    </source>
</evidence>